<keyword evidence="1" id="KW-0812">Transmembrane</keyword>
<dbReference type="AlphaFoldDB" id="A0A6J8EAI4"/>
<protein>
    <submittedName>
        <fullName evidence="2">Uncharacterized protein</fullName>
    </submittedName>
</protein>
<evidence type="ECO:0000256" key="1">
    <source>
        <dbReference type="SAM" id="Phobius"/>
    </source>
</evidence>
<dbReference type="EMBL" id="CACVKT020008727">
    <property type="protein sequence ID" value="CAC5417056.1"/>
    <property type="molecule type" value="Genomic_DNA"/>
</dbReference>
<evidence type="ECO:0000313" key="3">
    <source>
        <dbReference type="Proteomes" id="UP000507470"/>
    </source>
</evidence>
<keyword evidence="1" id="KW-0472">Membrane</keyword>
<reference evidence="2 3" key="1">
    <citation type="submission" date="2020-06" db="EMBL/GenBank/DDBJ databases">
        <authorList>
            <person name="Li R."/>
            <person name="Bekaert M."/>
        </authorList>
    </citation>
    <scope>NUCLEOTIDE SEQUENCE [LARGE SCALE GENOMIC DNA]</scope>
    <source>
        <strain evidence="3">wild</strain>
    </source>
</reference>
<organism evidence="2 3">
    <name type="scientific">Mytilus coruscus</name>
    <name type="common">Sea mussel</name>
    <dbReference type="NCBI Taxonomy" id="42192"/>
    <lineage>
        <taxon>Eukaryota</taxon>
        <taxon>Metazoa</taxon>
        <taxon>Spiralia</taxon>
        <taxon>Lophotrochozoa</taxon>
        <taxon>Mollusca</taxon>
        <taxon>Bivalvia</taxon>
        <taxon>Autobranchia</taxon>
        <taxon>Pteriomorphia</taxon>
        <taxon>Mytilida</taxon>
        <taxon>Mytiloidea</taxon>
        <taxon>Mytilidae</taxon>
        <taxon>Mytilinae</taxon>
        <taxon>Mytilus</taxon>
    </lineage>
</organism>
<keyword evidence="3" id="KW-1185">Reference proteome</keyword>
<proteinExistence type="predicted"/>
<dbReference type="Proteomes" id="UP000507470">
    <property type="component" value="Unassembled WGS sequence"/>
</dbReference>
<dbReference type="OrthoDB" id="10346179at2759"/>
<keyword evidence="1" id="KW-1133">Transmembrane helix</keyword>
<accession>A0A6J8EAI4</accession>
<gene>
    <name evidence="2" type="ORF">MCOR_49612</name>
</gene>
<name>A0A6J8EAI4_MYTCO</name>
<sequence length="229" mass="26332">MYRLVIHNFTEQDLNQNYTCSYGIFNERKGLTLKDGPFELQPSNESVHKTIQISDDSISVYLEMSKVYPMPSCTFSYEDANTTEYVKKSVEMVGSFFKVNFNYTITDKCEGKIMISCTIGSHLMNISQNCPVSGGDRQSRFSVIIIVGIVTCVGAMVFVFAAASCFVLYRRQRCGLGCRDRDSFDNCLRENDVIPTLEERQRIKEELKKKKHRKLILKTDQPTDYWLID</sequence>
<feature type="transmembrane region" description="Helical" evidence="1">
    <location>
        <begin position="141"/>
        <end position="169"/>
    </location>
</feature>
<evidence type="ECO:0000313" key="2">
    <source>
        <dbReference type="EMBL" id="CAC5417056.1"/>
    </source>
</evidence>